<dbReference type="Pfam" id="PF00583">
    <property type="entry name" value="Acetyltransf_1"/>
    <property type="match status" value="1"/>
</dbReference>
<dbReference type="Proteomes" id="UP000186132">
    <property type="component" value="Unassembled WGS sequence"/>
</dbReference>
<keyword evidence="2" id="KW-0012">Acyltransferase</keyword>
<dbReference type="SUPFAM" id="SSF55729">
    <property type="entry name" value="Acyl-CoA N-acyltransferases (Nat)"/>
    <property type="match status" value="1"/>
</dbReference>
<keyword evidence="1" id="KW-0808">Transferase</keyword>
<evidence type="ECO:0000256" key="1">
    <source>
        <dbReference type="ARBA" id="ARBA00022679"/>
    </source>
</evidence>
<dbReference type="InterPro" id="IPR050680">
    <property type="entry name" value="YpeA/RimI_acetyltransf"/>
</dbReference>
<keyword evidence="4" id="KW-0689">Ribosomal protein</keyword>
<gene>
    <name evidence="4" type="ORF">SAMN05443575_2089</name>
</gene>
<dbReference type="STRING" id="1206085.SAMN05443575_2089"/>
<dbReference type="PANTHER" id="PTHR43420">
    <property type="entry name" value="ACETYLTRANSFERASE"/>
    <property type="match status" value="1"/>
</dbReference>
<proteinExistence type="predicted"/>
<feature type="domain" description="N-acetyltransferase" evidence="3">
    <location>
        <begin position="8"/>
        <end position="164"/>
    </location>
</feature>
<dbReference type="PROSITE" id="PS51186">
    <property type="entry name" value="GNAT"/>
    <property type="match status" value="1"/>
</dbReference>
<dbReference type="EMBL" id="FQVU01000003">
    <property type="protein sequence ID" value="SHG49376.1"/>
    <property type="molecule type" value="Genomic_DNA"/>
</dbReference>
<name>A0A1M5K972_9ACTN</name>
<keyword evidence="4" id="KW-0687">Ribonucleoprotein</keyword>
<dbReference type="InterPro" id="IPR016181">
    <property type="entry name" value="Acyl_CoA_acyltransferase"/>
</dbReference>
<dbReference type="GO" id="GO:0016747">
    <property type="term" value="F:acyltransferase activity, transferring groups other than amino-acyl groups"/>
    <property type="evidence" value="ECO:0007669"/>
    <property type="project" value="InterPro"/>
</dbReference>
<dbReference type="OrthoDB" id="4553064at2"/>
<evidence type="ECO:0000313" key="4">
    <source>
        <dbReference type="EMBL" id="SHG49376.1"/>
    </source>
</evidence>
<protein>
    <submittedName>
        <fullName evidence="4">Ribosomal protein S18 acetylase RimI</fullName>
    </submittedName>
</protein>
<reference evidence="4 5" key="1">
    <citation type="submission" date="2016-11" db="EMBL/GenBank/DDBJ databases">
        <authorList>
            <person name="Jaros S."/>
            <person name="Januszkiewicz K."/>
            <person name="Wedrychowicz H."/>
        </authorList>
    </citation>
    <scope>NUCLEOTIDE SEQUENCE [LARGE SCALE GENOMIC DNA]</scope>
    <source>
        <strain evidence="4 5">DSM 45627</strain>
    </source>
</reference>
<dbReference type="AlphaFoldDB" id="A0A1M5K972"/>
<evidence type="ECO:0000256" key="2">
    <source>
        <dbReference type="ARBA" id="ARBA00023315"/>
    </source>
</evidence>
<dbReference type="GO" id="GO:0005840">
    <property type="term" value="C:ribosome"/>
    <property type="evidence" value="ECO:0007669"/>
    <property type="project" value="UniProtKB-KW"/>
</dbReference>
<sequence>MTAVAPVVARRAVRAADDDLLRELFLAGRPELAVLPAPIRDELVDLQRRAQRGQQEADHPAARREVLVGVDEAGDRTDCGVLVTDRDDDALYVLDIVLAPARRGHGLGSAALAGVAAEADATGREVRLHVWSDNAGARRLYERLGFEYATDADAGHLAMRRPRQGSV</sequence>
<dbReference type="Gene3D" id="3.40.630.30">
    <property type="match status" value="1"/>
</dbReference>
<dbReference type="InterPro" id="IPR000182">
    <property type="entry name" value="GNAT_dom"/>
</dbReference>
<accession>A0A1M5K972</accession>
<dbReference type="RefSeq" id="WP_073389771.1">
    <property type="nucleotide sequence ID" value="NZ_FQVU01000003.1"/>
</dbReference>
<organism evidence="4 5">
    <name type="scientific">Jatrophihabitans endophyticus</name>
    <dbReference type="NCBI Taxonomy" id="1206085"/>
    <lineage>
        <taxon>Bacteria</taxon>
        <taxon>Bacillati</taxon>
        <taxon>Actinomycetota</taxon>
        <taxon>Actinomycetes</taxon>
        <taxon>Jatrophihabitantales</taxon>
        <taxon>Jatrophihabitantaceae</taxon>
        <taxon>Jatrophihabitans</taxon>
    </lineage>
</organism>
<evidence type="ECO:0000313" key="5">
    <source>
        <dbReference type="Proteomes" id="UP000186132"/>
    </source>
</evidence>
<evidence type="ECO:0000259" key="3">
    <source>
        <dbReference type="PROSITE" id="PS51186"/>
    </source>
</evidence>
<keyword evidence="5" id="KW-1185">Reference proteome</keyword>